<evidence type="ECO:0000256" key="9">
    <source>
        <dbReference type="PIRSR" id="PIRSR605493-1"/>
    </source>
</evidence>
<organism evidence="11 12">
    <name type="scientific">Methylomonas methanica (strain DSM 25384 / MC09)</name>
    <dbReference type="NCBI Taxonomy" id="857087"/>
    <lineage>
        <taxon>Bacteria</taxon>
        <taxon>Pseudomonadati</taxon>
        <taxon>Pseudomonadota</taxon>
        <taxon>Gammaproteobacteria</taxon>
        <taxon>Methylococcales</taxon>
        <taxon>Methylococcaceae</taxon>
        <taxon>Methylomonas</taxon>
    </lineage>
</organism>
<dbReference type="GO" id="GO:0008428">
    <property type="term" value="F:ribonuclease inhibitor activity"/>
    <property type="evidence" value="ECO:0007669"/>
    <property type="project" value="InterPro"/>
</dbReference>
<comment type="catalytic activity">
    <reaction evidence="1 10">
        <text>4-hydroxy-4-methyl-2-oxoglutarate = 2 pyruvate</text>
        <dbReference type="Rhea" id="RHEA:22748"/>
        <dbReference type="ChEBI" id="CHEBI:15361"/>
        <dbReference type="ChEBI" id="CHEBI:58276"/>
        <dbReference type="EC" id="4.1.3.17"/>
    </reaction>
</comment>
<dbReference type="PANTHER" id="PTHR33254:SF4">
    <property type="entry name" value="4-HYDROXY-4-METHYL-2-OXOGLUTARATE ALDOLASE 3-RELATED"/>
    <property type="match status" value="1"/>
</dbReference>
<feature type="binding site" evidence="9">
    <location>
        <position position="99"/>
    </location>
    <ligand>
        <name>substrate</name>
    </ligand>
</feature>
<dbReference type="InterPro" id="IPR005493">
    <property type="entry name" value="RraA/RraA-like"/>
</dbReference>
<keyword evidence="6 10" id="KW-0456">Lyase</keyword>
<evidence type="ECO:0000256" key="2">
    <source>
        <dbReference type="ARBA" id="ARBA00001968"/>
    </source>
</evidence>
<dbReference type="GO" id="GO:0046872">
    <property type="term" value="F:metal ion binding"/>
    <property type="evidence" value="ECO:0007669"/>
    <property type="project" value="UniProtKB-KW"/>
</dbReference>
<comment type="catalytic activity">
    <reaction evidence="8 10">
        <text>oxaloacetate + H(+) = pyruvate + CO2</text>
        <dbReference type="Rhea" id="RHEA:15641"/>
        <dbReference type="ChEBI" id="CHEBI:15361"/>
        <dbReference type="ChEBI" id="CHEBI:15378"/>
        <dbReference type="ChEBI" id="CHEBI:16452"/>
        <dbReference type="ChEBI" id="CHEBI:16526"/>
        <dbReference type="EC" id="4.1.1.112"/>
    </reaction>
</comment>
<evidence type="ECO:0000313" key="11">
    <source>
        <dbReference type="EMBL" id="AEG01040.1"/>
    </source>
</evidence>
<feature type="binding site" evidence="9">
    <location>
        <begin position="77"/>
        <end position="80"/>
    </location>
    <ligand>
        <name>substrate</name>
    </ligand>
</feature>
<dbReference type="InterPro" id="IPR010203">
    <property type="entry name" value="RraA"/>
</dbReference>
<evidence type="ECO:0000256" key="1">
    <source>
        <dbReference type="ARBA" id="ARBA00001342"/>
    </source>
</evidence>
<evidence type="ECO:0000256" key="6">
    <source>
        <dbReference type="ARBA" id="ARBA00023239"/>
    </source>
</evidence>
<dbReference type="Proteomes" id="UP000008888">
    <property type="component" value="Chromosome"/>
</dbReference>
<evidence type="ECO:0000256" key="10">
    <source>
        <dbReference type="RuleBase" id="RU004338"/>
    </source>
</evidence>
<dbReference type="EMBL" id="CP002738">
    <property type="protein sequence ID" value="AEG01040.1"/>
    <property type="molecule type" value="Genomic_DNA"/>
</dbReference>
<comment type="subunit">
    <text evidence="4 10">Homotrimer.</text>
</comment>
<protein>
    <recommendedName>
        <fullName evidence="10">4-hydroxy-4-methyl-2-oxoglutarate aldolase</fullName>
        <shortName evidence="10">HMG aldolase</shortName>
        <ecNumber evidence="10">4.1.1.112</ecNumber>
        <ecNumber evidence="10">4.1.3.17</ecNumber>
    </recommendedName>
    <alternativeName>
        <fullName evidence="10">Oxaloacetate decarboxylase</fullName>
    </alternativeName>
</protein>
<name>F9ZYD5_METMM</name>
<dbReference type="SUPFAM" id="SSF89562">
    <property type="entry name" value="RraA-like"/>
    <property type="match status" value="1"/>
</dbReference>
<gene>
    <name evidence="11" type="ordered locus">Metme_2654</name>
</gene>
<evidence type="ECO:0000313" key="12">
    <source>
        <dbReference type="Proteomes" id="UP000008888"/>
    </source>
</evidence>
<evidence type="ECO:0000256" key="7">
    <source>
        <dbReference type="ARBA" id="ARBA00025046"/>
    </source>
</evidence>
<dbReference type="GO" id="GO:0008948">
    <property type="term" value="F:oxaloacetate decarboxylase activity"/>
    <property type="evidence" value="ECO:0007669"/>
    <property type="project" value="UniProtKB-EC"/>
</dbReference>
<dbReference type="KEGG" id="mmt:Metme_2654"/>
<dbReference type="HOGENOM" id="CLU_072626_4_0_6"/>
<evidence type="ECO:0000256" key="5">
    <source>
        <dbReference type="ARBA" id="ARBA00022723"/>
    </source>
</evidence>
<dbReference type="NCBIfam" id="NF006875">
    <property type="entry name" value="PRK09372.1"/>
    <property type="match status" value="1"/>
</dbReference>
<dbReference type="CDD" id="cd16841">
    <property type="entry name" value="RraA_family"/>
    <property type="match status" value="1"/>
</dbReference>
<sequence length="161" mass="17743">MVATTAELCDRFSEQENFQIAEPVLRHFGGKCRFSGLITTLKVFEDNSLVRNTLEENGQGRVLVIDGGGSRRCALLGDTLTALALKNAWEGIVVYGCVRSADLLNKMPIGVMALNTHPLRSHKHGHGDRDKLITFAGINFKKDHYIYADNDGIIVADTKLD</sequence>
<dbReference type="EC" id="4.1.3.17" evidence="10"/>
<dbReference type="RefSeq" id="WP_013819276.1">
    <property type="nucleotide sequence ID" value="NC_015572.1"/>
</dbReference>
<proteinExistence type="inferred from homology"/>
<dbReference type="AlphaFoldDB" id="F9ZYD5"/>
<dbReference type="NCBIfam" id="TIGR01935">
    <property type="entry name" value="NOT-MenG"/>
    <property type="match status" value="1"/>
</dbReference>
<evidence type="ECO:0000256" key="4">
    <source>
        <dbReference type="ARBA" id="ARBA00011233"/>
    </source>
</evidence>
<reference evidence="12" key="3">
    <citation type="submission" date="2011-05" db="EMBL/GenBank/DDBJ databases">
        <title>Complete sequence of Methylomonas methanica MC09.</title>
        <authorList>
            <consortium name="US DOE Joint Genome Institute"/>
            <person name="Lucas S."/>
            <person name="Han J."/>
            <person name="Lapidus A."/>
            <person name="Cheng J.-F."/>
            <person name="Goodwin L."/>
            <person name="Pitluck S."/>
            <person name="Peters L."/>
            <person name="Mikhailova N."/>
            <person name="Teshima H."/>
            <person name="Han C."/>
            <person name="Tapia R."/>
            <person name="Land M."/>
            <person name="Hauser L."/>
            <person name="Kyrpides N."/>
            <person name="Ivanova N."/>
            <person name="Pagani I."/>
            <person name="Stein L."/>
            <person name="Woyke T."/>
        </authorList>
    </citation>
    <scope>NUCLEOTIDE SEQUENCE [LARGE SCALE GENOMIC DNA]</scope>
    <source>
        <strain evidence="12">MC09</strain>
    </source>
</reference>
<keyword evidence="5 10" id="KW-0479">Metal-binding</keyword>
<dbReference type="PANTHER" id="PTHR33254">
    <property type="entry name" value="4-HYDROXY-4-METHYL-2-OXOGLUTARATE ALDOLASE 3-RELATED"/>
    <property type="match status" value="1"/>
</dbReference>
<dbReference type="InterPro" id="IPR036704">
    <property type="entry name" value="RraA/RraA-like_sf"/>
</dbReference>
<keyword evidence="12" id="KW-1185">Reference proteome</keyword>
<dbReference type="GO" id="GO:0047443">
    <property type="term" value="F:4-hydroxy-4-methyl-2-oxoglutarate aldolase activity"/>
    <property type="evidence" value="ECO:0007669"/>
    <property type="project" value="UniProtKB-EC"/>
</dbReference>
<dbReference type="GO" id="GO:0051252">
    <property type="term" value="P:regulation of RNA metabolic process"/>
    <property type="evidence" value="ECO:0007669"/>
    <property type="project" value="InterPro"/>
</dbReference>
<accession>F9ZYD5</accession>
<dbReference type="OrthoDB" id="943692at2"/>
<dbReference type="EC" id="4.1.1.112" evidence="10"/>
<evidence type="ECO:0000256" key="3">
    <source>
        <dbReference type="ARBA" id="ARBA00008621"/>
    </source>
</evidence>
<comment type="cofactor">
    <cofactor evidence="2 10">
        <name>a divalent metal cation</name>
        <dbReference type="ChEBI" id="CHEBI:60240"/>
    </cofactor>
</comment>
<reference key="2">
    <citation type="submission" date="2011-05" db="EMBL/GenBank/DDBJ databases">
        <title>Complete genome sequence of the aerobic marine methanotroph Methylomonas methanica MC09.</title>
        <authorList>
            <person name="Boden R."/>
            <person name="Cunliffe M."/>
            <person name="Scanlan J."/>
            <person name="Moussard H."/>
            <person name="Kits K.D."/>
            <person name="Klotz M."/>
            <person name="Jetten M."/>
            <person name="Vuilleumier S."/>
            <person name="Han J."/>
            <person name="Peters L."/>
            <person name="Mikhailova N."/>
            <person name="Teshima H."/>
            <person name="Tapia R."/>
            <person name="Kyrpides N."/>
            <person name="Ivanova N."/>
            <person name="Pagani I."/>
            <person name="Cheng J.-F."/>
            <person name="Goodwin L."/>
            <person name="Han C."/>
            <person name="Hauser L."/>
            <person name="Land M."/>
            <person name="Lapidus A."/>
            <person name="Lucas S."/>
            <person name="Pitluck S."/>
            <person name="Woyke T."/>
            <person name="Stein L.Y."/>
            <person name="Murrell C."/>
        </authorList>
    </citation>
    <scope>NUCLEOTIDE SEQUENCE</scope>
    <source>
        <strain>MC09</strain>
    </source>
</reference>
<reference evidence="11 12" key="1">
    <citation type="journal article" date="2011" name="J. Bacteriol.">
        <title>Complete Genome Sequence of the Aerobic Marine Methanotroph Methylomonas methanica MC09.</title>
        <authorList>
            <person name="Boden R."/>
            <person name="Cunliffe M."/>
            <person name="Scanlan J."/>
            <person name="Moussard H."/>
            <person name="Kits K.D."/>
            <person name="Klotz M.G."/>
            <person name="Jetten M.S."/>
            <person name="Vuilleumier S."/>
            <person name="Han J."/>
            <person name="Peters L."/>
            <person name="Mikhailova N."/>
            <person name="Teshima H."/>
            <person name="Tapia R."/>
            <person name="Kyrpides N."/>
            <person name="Ivanova N."/>
            <person name="Pagani I."/>
            <person name="Cheng J.F."/>
            <person name="Goodwin L."/>
            <person name="Han C."/>
            <person name="Hauser L."/>
            <person name="Land M.L."/>
            <person name="Lapidus A."/>
            <person name="Lucas S."/>
            <person name="Pitluck S."/>
            <person name="Woyke T."/>
            <person name="Stein L."/>
            <person name="Murrell J.C."/>
        </authorList>
    </citation>
    <scope>NUCLEOTIDE SEQUENCE [LARGE SCALE GENOMIC DNA]</scope>
    <source>
        <strain evidence="11 12">MC09</strain>
    </source>
</reference>
<dbReference type="STRING" id="857087.Metme_2654"/>
<dbReference type="Gene3D" id="3.50.30.40">
    <property type="entry name" value="Ribonuclease E inhibitor RraA/RraA-like"/>
    <property type="match status" value="1"/>
</dbReference>
<comment type="function">
    <text evidence="7 10">Catalyzes the aldol cleavage of 4-hydroxy-4-methyl-2-oxoglutarate (HMG) into 2 molecules of pyruvate. Also contains a secondary oxaloacetate (OAA) decarboxylase activity due to the common pyruvate enolate transition state formed following C-C bond cleavage in the retro-aldol and decarboxylation reactions.</text>
</comment>
<dbReference type="eggNOG" id="COG0684">
    <property type="taxonomic scope" value="Bacteria"/>
</dbReference>
<comment type="similarity">
    <text evidence="3 10">Belongs to the class II aldolase/RraA-like family.</text>
</comment>
<dbReference type="Pfam" id="PF03737">
    <property type="entry name" value="RraA-like"/>
    <property type="match status" value="1"/>
</dbReference>
<evidence type="ECO:0000256" key="8">
    <source>
        <dbReference type="ARBA" id="ARBA00047973"/>
    </source>
</evidence>